<gene>
    <name evidence="2" type="ORF">BI096_gp60</name>
</gene>
<name>A0A193GZ13_9CAUD</name>
<dbReference type="RefSeq" id="YP_009284301.1">
    <property type="nucleotide sequence ID" value="NC_031048.1"/>
</dbReference>
<evidence type="ECO:0000313" key="3">
    <source>
        <dbReference type="Proteomes" id="UP000201689"/>
    </source>
</evidence>
<evidence type="ECO:0000313" key="2">
    <source>
        <dbReference type="EMBL" id="ANN86145.1"/>
    </source>
</evidence>
<dbReference type="GeneID" id="29064944"/>
<feature type="region of interest" description="Disordered" evidence="1">
    <location>
        <begin position="1"/>
        <end position="27"/>
    </location>
</feature>
<dbReference type="KEGG" id="vg:29064944"/>
<dbReference type="Proteomes" id="UP000201689">
    <property type="component" value="Segment"/>
</dbReference>
<feature type="compositionally biased region" description="Basic and acidic residues" evidence="1">
    <location>
        <begin position="1"/>
        <end position="17"/>
    </location>
</feature>
<dbReference type="EMBL" id="KX231828">
    <property type="protein sequence ID" value="ANN86145.1"/>
    <property type="molecule type" value="Genomic_DNA"/>
</dbReference>
<reference evidence="2 3" key="1">
    <citation type="submission" date="2016-05" db="EMBL/GenBank/DDBJ databases">
        <authorList>
            <person name="Lavstsen T."/>
            <person name="Jespersen J.S."/>
        </authorList>
    </citation>
    <scope>NUCLEOTIDE SEQUENCE [LARGE SCALE GENOMIC DNA]</scope>
</reference>
<reference evidence="2 3" key="2">
    <citation type="submission" date="2016-07" db="EMBL/GenBank/DDBJ databases">
        <title>Whole genome sequeicing and characterization of Enterobacter phage Arya isolated from the termite gut.</title>
        <authorList>
            <person name="Tikhe C."/>
            <person name="Husseneder C."/>
        </authorList>
    </citation>
    <scope>NUCLEOTIDE SEQUENCE [LARGE SCALE GENOMIC DNA]</scope>
</reference>
<feature type="compositionally biased region" description="Low complexity" evidence="1">
    <location>
        <begin position="18"/>
        <end position="27"/>
    </location>
</feature>
<accession>A0A193GZ13</accession>
<proteinExistence type="predicted"/>
<protein>
    <submittedName>
        <fullName evidence="2">Uncharacterized protein</fullName>
    </submittedName>
</protein>
<organism evidence="2 3">
    <name type="scientific">Enterobacter phage Arya</name>
    <dbReference type="NCBI Taxonomy" id="1864622"/>
    <lineage>
        <taxon>Viruses</taxon>
        <taxon>Duplodnaviria</taxon>
        <taxon>Heunggongvirae</taxon>
        <taxon>Uroviricota</taxon>
        <taxon>Caudoviricetes</taxon>
        <taxon>Iiscvirinae</taxon>
        <taxon>Aryavirus</taxon>
        <taxon>Aryavirus arya</taxon>
    </lineage>
</organism>
<keyword evidence="3" id="KW-1185">Reference proteome</keyword>
<sequence length="27" mass="3076">MADDMDRASEREERERAAAIAAHFQKA</sequence>
<evidence type="ECO:0000256" key="1">
    <source>
        <dbReference type="SAM" id="MobiDB-lite"/>
    </source>
</evidence>